<dbReference type="AlphaFoldDB" id="A0A135UJR5"/>
<accession>A0A135UJR5</accession>
<reference evidence="1 2" key="1">
    <citation type="submission" date="2014-02" db="EMBL/GenBank/DDBJ databases">
        <title>The genome sequence of Colletotrichum nymphaeae SA-01.</title>
        <authorList>
            <person name="Baroncelli R."/>
            <person name="Thon M.R."/>
        </authorList>
    </citation>
    <scope>NUCLEOTIDE SEQUENCE [LARGE SCALE GENOMIC DNA]</scope>
    <source>
        <strain evidence="1 2">SA-01</strain>
    </source>
</reference>
<organism evidence="1 2">
    <name type="scientific">Colletotrichum nymphaeae SA-01</name>
    <dbReference type="NCBI Taxonomy" id="1460502"/>
    <lineage>
        <taxon>Eukaryota</taxon>
        <taxon>Fungi</taxon>
        <taxon>Dikarya</taxon>
        <taxon>Ascomycota</taxon>
        <taxon>Pezizomycotina</taxon>
        <taxon>Sordariomycetes</taxon>
        <taxon>Hypocreomycetidae</taxon>
        <taxon>Glomerellales</taxon>
        <taxon>Glomerellaceae</taxon>
        <taxon>Colletotrichum</taxon>
        <taxon>Colletotrichum acutatum species complex</taxon>
    </lineage>
</organism>
<proteinExistence type="predicted"/>
<comment type="caution">
    <text evidence="1">The sequence shown here is derived from an EMBL/GenBank/DDBJ whole genome shotgun (WGS) entry which is preliminary data.</text>
</comment>
<keyword evidence="2" id="KW-1185">Reference proteome</keyword>
<name>A0A135UJR5_9PEZI</name>
<evidence type="ECO:0000313" key="1">
    <source>
        <dbReference type="EMBL" id="KXH60634.1"/>
    </source>
</evidence>
<sequence length="151" mass="16923">MLRSKGAHLVHLSDTPGFPRLDITVPIPRPDCDNEEICTISDRLGACITSEKSPDKEGTKVLFVMTATKTMEPSMHLMTCQRVCLGEASTIDYTNARMSSHPVLQPWNKTLRDDPSSLEIMSSKWKLKDNMDLEVQQHRLNALQASARSAR</sequence>
<dbReference type="Proteomes" id="UP000070054">
    <property type="component" value="Unassembled WGS sequence"/>
</dbReference>
<gene>
    <name evidence="1" type="ORF">CNYM01_00111</name>
</gene>
<dbReference type="EMBL" id="JEMN01000491">
    <property type="protein sequence ID" value="KXH60634.1"/>
    <property type="molecule type" value="Genomic_DNA"/>
</dbReference>
<protein>
    <submittedName>
        <fullName evidence="1">Uncharacterized protein</fullName>
    </submittedName>
</protein>
<evidence type="ECO:0000313" key="2">
    <source>
        <dbReference type="Proteomes" id="UP000070054"/>
    </source>
</evidence>